<evidence type="ECO:0000313" key="11">
    <source>
        <dbReference type="Proteomes" id="UP000794436"/>
    </source>
</evidence>
<keyword evidence="2 8" id="KW-0808">Transferase</keyword>
<dbReference type="InterPro" id="IPR036784">
    <property type="entry name" value="AK/P_DHK_N_sf"/>
</dbReference>
<organism evidence="10 11">
    <name type="scientific">Pythium oligandrum</name>
    <name type="common">Mycoparasitic fungus</name>
    <dbReference type="NCBI Taxonomy" id="41045"/>
    <lineage>
        <taxon>Eukaryota</taxon>
        <taxon>Sar</taxon>
        <taxon>Stramenopiles</taxon>
        <taxon>Oomycota</taxon>
        <taxon>Peronosporomycetes</taxon>
        <taxon>Pythiales</taxon>
        <taxon>Pythiaceae</taxon>
        <taxon>Pythium</taxon>
    </lineage>
</organism>
<dbReference type="EC" id="2.7.11.-" evidence="8"/>
<keyword evidence="6 8" id="KW-0496">Mitochondrion</keyword>
<feature type="domain" description="Histidine kinase/HSP90-like ATPase" evidence="9">
    <location>
        <begin position="257"/>
        <end position="435"/>
    </location>
</feature>
<dbReference type="SUPFAM" id="SSF69012">
    <property type="entry name" value="alpha-ketoacid dehydrogenase kinase, N-terminal domain"/>
    <property type="match status" value="1"/>
</dbReference>
<dbReference type="InterPro" id="IPR036890">
    <property type="entry name" value="HATPase_C_sf"/>
</dbReference>
<dbReference type="Pfam" id="PF10436">
    <property type="entry name" value="BCDHK_Adom3"/>
    <property type="match status" value="1"/>
</dbReference>
<comment type="subcellular location">
    <subcellularLocation>
        <location evidence="8">Mitochondrion matrix</location>
    </subcellularLocation>
</comment>
<dbReference type="AlphaFoldDB" id="A0A8K1C978"/>
<dbReference type="Proteomes" id="UP000794436">
    <property type="component" value="Unassembled WGS sequence"/>
</dbReference>
<comment type="catalytic activity">
    <reaction evidence="7">
        <text>L-seryl-[pyruvate dehydrogenase E1 alpha subunit] + ATP = O-phospho-L-seryl-[pyruvate dehydrogenase E1 alpha subunit] + ADP + H(+)</text>
        <dbReference type="Rhea" id="RHEA:23052"/>
        <dbReference type="Rhea" id="RHEA-COMP:13689"/>
        <dbReference type="Rhea" id="RHEA-COMP:13690"/>
        <dbReference type="ChEBI" id="CHEBI:15378"/>
        <dbReference type="ChEBI" id="CHEBI:29999"/>
        <dbReference type="ChEBI" id="CHEBI:30616"/>
        <dbReference type="ChEBI" id="CHEBI:83421"/>
        <dbReference type="ChEBI" id="CHEBI:456216"/>
        <dbReference type="EC" id="2.7.11.2"/>
    </reaction>
</comment>
<dbReference type="Gene3D" id="3.30.565.10">
    <property type="entry name" value="Histidine kinase-like ATPase, C-terminal domain"/>
    <property type="match status" value="1"/>
</dbReference>
<dbReference type="SUPFAM" id="SSF55874">
    <property type="entry name" value="ATPase domain of HSP90 chaperone/DNA topoisomerase II/histidine kinase"/>
    <property type="match status" value="2"/>
</dbReference>
<dbReference type="SMART" id="SM00387">
    <property type="entry name" value="HATPase_c"/>
    <property type="match status" value="1"/>
</dbReference>
<comment type="similarity">
    <text evidence="1 8">Belongs to the PDK/BCKDK protein kinase family.</text>
</comment>
<keyword evidence="4 8" id="KW-0418">Kinase</keyword>
<evidence type="ECO:0000259" key="9">
    <source>
        <dbReference type="SMART" id="SM00387"/>
    </source>
</evidence>
<sequence length="454" mass="50435">MRLTRPHYDARRHAYHQMRSMATAAAASVSRQLTRDLGLSMPMKEIRDIAKTPPTPMTLQQMKTFADGSNKTHLIASTFLHKELQIRFAHAITELSELPVGLNETESIRKAMRVYSDAILAIQSQKSPQNEAEDLEFTDMLRKAKQSGANLVPLICGGLKELGEGDQGDHLLHADLVQEDIKQRLDAFFLARIGIRMLIGQHVDALARVGGRVELVNVEDTVRSACDRATKLCKLYCGVAPNVEIHLASNAGAPFTYVESHLHHMVFELVKNAMRATVEFHASLQTKAPGKVNTFRQVMNPNSQLLGFVMPHLENLAGVTVYPDIRIYRPPGELPPVQVVVCQGTEDLTIMVSDEGGGVPRSSWHKLWHYAYTTSPPYPPKDTYGYHSFREHFSGGGYGLPIARLFARYFGGEVTFISLEGSGSSAFIQAHRLGQKTELVPGHETFSLVQPLCR</sequence>
<dbReference type="EMBL" id="SPLM01000111">
    <property type="protein sequence ID" value="TMW58721.1"/>
    <property type="molecule type" value="Genomic_DNA"/>
</dbReference>
<evidence type="ECO:0000256" key="4">
    <source>
        <dbReference type="ARBA" id="ARBA00022777"/>
    </source>
</evidence>
<evidence type="ECO:0000256" key="8">
    <source>
        <dbReference type="RuleBase" id="RU366032"/>
    </source>
</evidence>
<comment type="caution">
    <text evidence="10">The sequence shown here is derived from an EMBL/GenBank/DDBJ whole genome shotgun (WGS) entry which is preliminary data.</text>
</comment>
<dbReference type="GO" id="GO:0005524">
    <property type="term" value="F:ATP binding"/>
    <property type="evidence" value="ECO:0007669"/>
    <property type="project" value="UniProtKB-UniRule"/>
</dbReference>
<reference evidence="10" key="1">
    <citation type="submission" date="2019-03" db="EMBL/GenBank/DDBJ databases">
        <title>Long read genome sequence of the mycoparasitic Pythium oligandrum ATCC 38472 isolated from sugarbeet rhizosphere.</title>
        <authorList>
            <person name="Gaulin E."/>
        </authorList>
    </citation>
    <scope>NUCLEOTIDE SEQUENCE</scope>
    <source>
        <strain evidence="10">ATCC 38472_TT</strain>
    </source>
</reference>
<dbReference type="GO" id="GO:0010906">
    <property type="term" value="P:regulation of glucose metabolic process"/>
    <property type="evidence" value="ECO:0007669"/>
    <property type="project" value="TreeGrafter"/>
</dbReference>
<evidence type="ECO:0000256" key="6">
    <source>
        <dbReference type="ARBA" id="ARBA00023128"/>
    </source>
</evidence>
<dbReference type="GO" id="GO:0005759">
    <property type="term" value="C:mitochondrial matrix"/>
    <property type="evidence" value="ECO:0007669"/>
    <property type="project" value="UniProtKB-SubCell"/>
</dbReference>
<keyword evidence="3 8" id="KW-0547">Nucleotide-binding</keyword>
<gene>
    <name evidence="10" type="ORF">Poli38472_010280</name>
</gene>
<dbReference type="Pfam" id="PF02518">
    <property type="entry name" value="HATPase_c"/>
    <property type="match status" value="1"/>
</dbReference>
<name>A0A8K1C978_PYTOL</name>
<evidence type="ECO:0000313" key="10">
    <source>
        <dbReference type="EMBL" id="TMW58721.1"/>
    </source>
</evidence>
<dbReference type="PANTHER" id="PTHR11947:SF3">
    <property type="entry name" value="[PYRUVATE DEHYDROGENASE (ACETYL-TRANSFERRING)] KINASE, MITOCHONDRIAL"/>
    <property type="match status" value="1"/>
</dbReference>
<keyword evidence="5 8" id="KW-0067">ATP-binding</keyword>
<evidence type="ECO:0000256" key="5">
    <source>
        <dbReference type="ARBA" id="ARBA00022840"/>
    </source>
</evidence>
<dbReference type="InterPro" id="IPR039028">
    <property type="entry name" value="BCKD/PDK"/>
</dbReference>
<dbReference type="InterPro" id="IPR018955">
    <property type="entry name" value="BCDHK/PDK_N"/>
</dbReference>
<evidence type="ECO:0000256" key="2">
    <source>
        <dbReference type="ARBA" id="ARBA00022679"/>
    </source>
</evidence>
<dbReference type="InterPro" id="IPR003594">
    <property type="entry name" value="HATPase_dom"/>
</dbReference>
<keyword evidence="11" id="KW-1185">Reference proteome</keyword>
<protein>
    <recommendedName>
        <fullName evidence="8">Protein-serine/threonine kinase</fullName>
        <ecNumber evidence="8">2.7.11.-</ecNumber>
    </recommendedName>
</protein>
<dbReference type="Gene3D" id="1.20.140.20">
    <property type="entry name" value="Alpha-ketoacid/pyruvate dehydrogenase kinase, N-terminal domain"/>
    <property type="match status" value="1"/>
</dbReference>
<dbReference type="GO" id="GO:0004740">
    <property type="term" value="F:pyruvate dehydrogenase (acetyl-transferring) kinase activity"/>
    <property type="evidence" value="ECO:0007669"/>
    <property type="project" value="UniProtKB-EC"/>
</dbReference>
<proteinExistence type="inferred from homology"/>
<evidence type="ECO:0000256" key="1">
    <source>
        <dbReference type="ARBA" id="ARBA00006155"/>
    </source>
</evidence>
<dbReference type="PANTHER" id="PTHR11947">
    <property type="entry name" value="PYRUVATE DEHYDROGENASE KINASE"/>
    <property type="match status" value="1"/>
</dbReference>
<evidence type="ECO:0000256" key="3">
    <source>
        <dbReference type="ARBA" id="ARBA00022741"/>
    </source>
</evidence>
<dbReference type="OrthoDB" id="241648at2759"/>
<accession>A0A8K1C978</accession>
<evidence type="ECO:0000256" key="7">
    <source>
        <dbReference type="ARBA" id="ARBA00048201"/>
    </source>
</evidence>